<dbReference type="AlphaFoldDB" id="A0A9N9DYX9"/>
<comment type="caution">
    <text evidence="1">The sequence shown here is derived from an EMBL/GenBank/DDBJ whole genome shotgun (WGS) entry which is preliminary data.</text>
</comment>
<dbReference type="Proteomes" id="UP000789570">
    <property type="component" value="Unassembled WGS sequence"/>
</dbReference>
<dbReference type="Gene3D" id="1.20.1270.10">
    <property type="match status" value="1"/>
</dbReference>
<sequence length="55" mass="6473">MLLLNTDDQRAEVSSKLSETYDWLYEEGEKAETDELRMNASHNLKLVGFLYIMFN</sequence>
<reference evidence="1" key="1">
    <citation type="submission" date="2021-06" db="EMBL/GenBank/DDBJ databases">
        <authorList>
            <person name="Kallberg Y."/>
            <person name="Tangrot J."/>
            <person name="Rosling A."/>
        </authorList>
    </citation>
    <scope>NUCLEOTIDE SEQUENCE</scope>
    <source>
        <strain evidence="1">UK204</strain>
    </source>
</reference>
<dbReference type="EMBL" id="CAJVPQ010004527">
    <property type="protein sequence ID" value="CAG8653287.1"/>
    <property type="molecule type" value="Genomic_DNA"/>
</dbReference>
<keyword evidence="2" id="KW-1185">Reference proteome</keyword>
<dbReference type="InterPro" id="IPR029048">
    <property type="entry name" value="HSP70_C_sf"/>
</dbReference>
<gene>
    <name evidence="1" type="ORF">FCALED_LOCUS11179</name>
</gene>
<accession>A0A9N9DYX9</accession>
<evidence type="ECO:0000313" key="1">
    <source>
        <dbReference type="EMBL" id="CAG8653287.1"/>
    </source>
</evidence>
<protein>
    <submittedName>
        <fullName evidence="1">10728_t:CDS:1</fullName>
    </submittedName>
</protein>
<evidence type="ECO:0000313" key="2">
    <source>
        <dbReference type="Proteomes" id="UP000789570"/>
    </source>
</evidence>
<name>A0A9N9DYX9_9GLOM</name>
<organism evidence="1 2">
    <name type="scientific">Funneliformis caledonium</name>
    <dbReference type="NCBI Taxonomy" id="1117310"/>
    <lineage>
        <taxon>Eukaryota</taxon>
        <taxon>Fungi</taxon>
        <taxon>Fungi incertae sedis</taxon>
        <taxon>Mucoromycota</taxon>
        <taxon>Glomeromycotina</taxon>
        <taxon>Glomeromycetes</taxon>
        <taxon>Glomerales</taxon>
        <taxon>Glomeraceae</taxon>
        <taxon>Funneliformis</taxon>
    </lineage>
</organism>
<proteinExistence type="predicted"/>